<keyword evidence="6" id="KW-1185">Reference proteome</keyword>
<dbReference type="InterPro" id="IPR036390">
    <property type="entry name" value="WH_DNA-bd_sf"/>
</dbReference>
<comment type="caution">
    <text evidence="5">The sequence shown here is derived from an EMBL/GenBank/DDBJ whole genome shotgun (WGS) entry which is preliminary data.</text>
</comment>
<keyword evidence="5" id="KW-0251">Elongation factor</keyword>
<keyword evidence="5" id="KW-0648">Protein biosynthesis</keyword>
<evidence type="ECO:0000313" key="6">
    <source>
        <dbReference type="Proteomes" id="UP001519332"/>
    </source>
</evidence>
<dbReference type="PANTHER" id="PTHR33204">
    <property type="entry name" value="TRANSCRIPTIONAL REGULATOR, MARR FAMILY"/>
    <property type="match status" value="1"/>
</dbReference>
<dbReference type="Gene3D" id="1.10.10.10">
    <property type="entry name" value="Winged helix-like DNA-binding domain superfamily/Winged helix DNA-binding domain"/>
    <property type="match status" value="1"/>
</dbReference>
<evidence type="ECO:0000259" key="4">
    <source>
        <dbReference type="PROSITE" id="PS51118"/>
    </source>
</evidence>
<dbReference type="Proteomes" id="UP001519332">
    <property type="component" value="Unassembled WGS sequence"/>
</dbReference>
<evidence type="ECO:0000256" key="3">
    <source>
        <dbReference type="ARBA" id="ARBA00023163"/>
    </source>
</evidence>
<dbReference type="PANTHER" id="PTHR33204:SF18">
    <property type="entry name" value="TRANSCRIPTIONAL REGULATORY PROTEIN"/>
    <property type="match status" value="1"/>
</dbReference>
<dbReference type="EMBL" id="JAGINW010000001">
    <property type="protein sequence ID" value="MBP2329174.1"/>
    <property type="molecule type" value="Genomic_DNA"/>
</dbReference>
<organism evidence="5 6">
    <name type="scientific">Kibdelosporangium banguiense</name>
    <dbReference type="NCBI Taxonomy" id="1365924"/>
    <lineage>
        <taxon>Bacteria</taxon>
        <taxon>Bacillati</taxon>
        <taxon>Actinomycetota</taxon>
        <taxon>Actinomycetes</taxon>
        <taxon>Pseudonocardiales</taxon>
        <taxon>Pseudonocardiaceae</taxon>
        <taxon>Kibdelosporangium</taxon>
    </lineage>
</organism>
<evidence type="ECO:0000256" key="1">
    <source>
        <dbReference type="ARBA" id="ARBA00023015"/>
    </source>
</evidence>
<dbReference type="SUPFAM" id="SSF46785">
    <property type="entry name" value="Winged helix' DNA-binding domain"/>
    <property type="match status" value="1"/>
</dbReference>
<dbReference type="PROSITE" id="PS51118">
    <property type="entry name" value="HTH_HXLR"/>
    <property type="match status" value="1"/>
</dbReference>
<dbReference type="GO" id="GO:0003746">
    <property type="term" value="F:translation elongation factor activity"/>
    <property type="evidence" value="ECO:0007669"/>
    <property type="project" value="UniProtKB-KW"/>
</dbReference>
<accession>A0ABS4TXR4</accession>
<dbReference type="InterPro" id="IPR002577">
    <property type="entry name" value="HTH_HxlR"/>
</dbReference>
<evidence type="ECO:0000256" key="2">
    <source>
        <dbReference type="ARBA" id="ARBA00023125"/>
    </source>
</evidence>
<keyword evidence="2 5" id="KW-0238">DNA-binding</keyword>
<proteinExistence type="predicted"/>
<dbReference type="InterPro" id="IPR011991">
    <property type="entry name" value="ArsR-like_HTH"/>
</dbReference>
<dbReference type="RefSeq" id="WP_209646019.1">
    <property type="nucleotide sequence ID" value="NZ_JAGINW010000001.1"/>
</dbReference>
<dbReference type="InterPro" id="IPR036388">
    <property type="entry name" value="WH-like_DNA-bd_sf"/>
</dbReference>
<reference evidence="5 6" key="1">
    <citation type="submission" date="2021-03" db="EMBL/GenBank/DDBJ databases">
        <title>Sequencing the genomes of 1000 actinobacteria strains.</title>
        <authorList>
            <person name="Klenk H.-P."/>
        </authorList>
    </citation>
    <scope>NUCLEOTIDE SEQUENCE [LARGE SCALE GENOMIC DNA]</scope>
    <source>
        <strain evidence="5 6">DSM 46670</strain>
    </source>
</reference>
<sequence>MNPYDQYCPVARAAELLTERWTVLIVRELLRGDRSADTISRCLKGISPAVLSARLNHLRRANLVTESVQPKGAPHYRLTTAGLELRPLIDQLGAWGQRWLPPPRNGDLDAALLITDISNEIDTGTLPQRPVAVQIVLTDTPPPRHWWLVLSAEHVEARDHDPGVPVAVQIASTLSALTNIWLGHTTWLQAVQSSSIQIRGHRDMVRSTISWLGVSRFARVTRASSPLPRV</sequence>
<dbReference type="Pfam" id="PF01638">
    <property type="entry name" value="HxlR"/>
    <property type="match status" value="1"/>
</dbReference>
<evidence type="ECO:0000313" key="5">
    <source>
        <dbReference type="EMBL" id="MBP2329174.1"/>
    </source>
</evidence>
<dbReference type="SUPFAM" id="SSF55718">
    <property type="entry name" value="SCP-like"/>
    <property type="match status" value="1"/>
</dbReference>
<protein>
    <submittedName>
        <fullName evidence="5">DNA-binding HxlR family transcriptional regulator</fullName>
    </submittedName>
</protein>
<keyword evidence="1" id="KW-0805">Transcription regulation</keyword>
<dbReference type="GO" id="GO:0003677">
    <property type="term" value="F:DNA binding"/>
    <property type="evidence" value="ECO:0007669"/>
    <property type="project" value="UniProtKB-KW"/>
</dbReference>
<keyword evidence="3" id="KW-0804">Transcription</keyword>
<gene>
    <name evidence="5" type="ORF">JOF56_009559</name>
</gene>
<dbReference type="InterPro" id="IPR036527">
    <property type="entry name" value="SCP2_sterol-bd_dom_sf"/>
</dbReference>
<feature type="domain" description="HTH hxlR-type" evidence="4">
    <location>
        <begin position="8"/>
        <end position="104"/>
    </location>
</feature>
<dbReference type="CDD" id="cd00090">
    <property type="entry name" value="HTH_ARSR"/>
    <property type="match status" value="1"/>
</dbReference>
<name>A0ABS4TXR4_9PSEU</name>